<dbReference type="OrthoDB" id="9776208at2"/>
<dbReference type="AlphaFoldDB" id="A0A495PYM5"/>
<dbReference type="SMART" id="SM00028">
    <property type="entry name" value="TPR"/>
    <property type="match status" value="2"/>
</dbReference>
<accession>A0A495PYM5</accession>
<sequence length="248" mass="28310">MKRILFLLILISAPIMGQNNILFEKANEAYNAGNYPEAVSRYTEVLKNGEESAELYFNLGNAHYKLNDIAESIYNYEKALLLDPGDKTIKNNLEFANNMLIDDIKVVPKSGLSNFITNAISIFSFNGWAWIAIIGLVIFSILFLLYYFSIASKWKRAFFSFAITSIIISFISLIFAFYLKTNTQNKEFAIVFSEEVSVRNEPNLRGNELFLLHEGTKVQILNTFQEWVQLELANGSTGWMDKSSIKFL</sequence>
<proteinExistence type="predicted"/>
<feature type="domain" description="SH3b" evidence="4">
    <location>
        <begin position="186"/>
        <end position="248"/>
    </location>
</feature>
<dbReference type="InterPro" id="IPR019734">
    <property type="entry name" value="TPR_rpt"/>
</dbReference>
<feature type="transmembrane region" description="Helical" evidence="2">
    <location>
        <begin position="127"/>
        <end position="148"/>
    </location>
</feature>
<dbReference type="Proteomes" id="UP000276282">
    <property type="component" value="Unassembled WGS sequence"/>
</dbReference>
<keyword evidence="2" id="KW-0812">Transmembrane</keyword>
<dbReference type="Pfam" id="PF08239">
    <property type="entry name" value="SH3_3"/>
    <property type="match status" value="1"/>
</dbReference>
<feature type="signal peptide" evidence="3">
    <location>
        <begin position="1"/>
        <end position="17"/>
    </location>
</feature>
<dbReference type="PROSITE" id="PS50005">
    <property type="entry name" value="TPR"/>
    <property type="match status" value="1"/>
</dbReference>
<dbReference type="Gene3D" id="1.25.40.10">
    <property type="entry name" value="Tetratricopeptide repeat domain"/>
    <property type="match status" value="1"/>
</dbReference>
<dbReference type="Gene3D" id="2.30.30.40">
    <property type="entry name" value="SH3 Domains"/>
    <property type="match status" value="1"/>
</dbReference>
<name>A0A495PYM5_9FLAO</name>
<gene>
    <name evidence="5" type="ORF">BC962_0432</name>
</gene>
<feature type="chain" id="PRO_5019811975" evidence="3">
    <location>
        <begin position="18"/>
        <end position="248"/>
    </location>
</feature>
<comment type="caution">
    <text evidence="5">The sequence shown here is derived from an EMBL/GenBank/DDBJ whole genome shotgun (WGS) entry which is preliminary data.</text>
</comment>
<reference evidence="5 6" key="1">
    <citation type="submission" date="2018-10" db="EMBL/GenBank/DDBJ databases">
        <title>Genomic Encyclopedia of Archaeal and Bacterial Type Strains, Phase II (KMG-II): from individual species to whole genera.</title>
        <authorList>
            <person name="Goeker M."/>
        </authorList>
    </citation>
    <scope>NUCLEOTIDE SEQUENCE [LARGE SCALE GENOMIC DNA]</scope>
    <source>
        <strain evidence="5 6">DSM 19839</strain>
    </source>
</reference>
<keyword evidence="3" id="KW-0732">Signal</keyword>
<dbReference type="SUPFAM" id="SSF48452">
    <property type="entry name" value="TPR-like"/>
    <property type="match status" value="1"/>
</dbReference>
<protein>
    <submittedName>
        <fullName evidence="5">SH3 domain-containing protein</fullName>
    </submittedName>
</protein>
<evidence type="ECO:0000313" key="5">
    <source>
        <dbReference type="EMBL" id="RKS55469.1"/>
    </source>
</evidence>
<evidence type="ECO:0000256" key="1">
    <source>
        <dbReference type="PROSITE-ProRule" id="PRU00339"/>
    </source>
</evidence>
<evidence type="ECO:0000256" key="3">
    <source>
        <dbReference type="SAM" id="SignalP"/>
    </source>
</evidence>
<evidence type="ECO:0000259" key="4">
    <source>
        <dbReference type="SMART" id="SM00287"/>
    </source>
</evidence>
<keyword evidence="1" id="KW-0802">TPR repeat</keyword>
<dbReference type="InterPro" id="IPR011990">
    <property type="entry name" value="TPR-like_helical_dom_sf"/>
</dbReference>
<evidence type="ECO:0000313" key="6">
    <source>
        <dbReference type="Proteomes" id="UP000276282"/>
    </source>
</evidence>
<organism evidence="5 6">
    <name type="scientific">Gillisia mitskevichiae</name>
    <dbReference type="NCBI Taxonomy" id="270921"/>
    <lineage>
        <taxon>Bacteria</taxon>
        <taxon>Pseudomonadati</taxon>
        <taxon>Bacteroidota</taxon>
        <taxon>Flavobacteriia</taxon>
        <taxon>Flavobacteriales</taxon>
        <taxon>Flavobacteriaceae</taxon>
        <taxon>Gillisia</taxon>
    </lineage>
</organism>
<feature type="transmembrane region" description="Helical" evidence="2">
    <location>
        <begin position="157"/>
        <end position="179"/>
    </location>
</feature>
<dbReference type="PROSITE" id="PS50293">
    <property type="entry name" value="TPR_REGION"/>
    <property type="match status" value="1"/>
</dbReference>
<dbReference type="SMART" id="SM00287">
    <property type="entry name" value="SH3b"/>
    <property type="match status" value="1"/>
</dbReference>
<dbReference type="InterPro" id="IPR003646">
    <property type="entry name" value="SH3-like_bac-type"/>
</dbReference>
<keyword evidence="2" id="KW-0472">Membrane</keyword>
<dbReference type="Pfam" id="PF13432">
    <property type="entry name" value="TPR_16"/>
    <property type="match status" value="1"/>
</dbReference>
<dbReference type="RefSeq" id="WP_121344285.1">
    <property type="nucleotide sequence ID" value="NZ_RBLG01000001.1"/>
</dbReference>
<feature type="repeat" description="TPR" evidence="1">
    <location>
        <begin position="53"/>
        <end position="86"/>
    </location>
</feature>
<keyword evidence="2" id="KW-1133">Transmembrane helix</keyword>
<keyword evidence="6" id="KW-1185">Reference proteome</keyword>
<evidence type="ECO:0000256" key="2">
    <source>
        <dbReference type="SAM" id="Phobius"/>
    </source>
</evidence>
<dbReference type="EMBL" id="RBLG01000001">
    <property type="protein sequence ID" value="RKS55469.1"/>
    <property type="molecule type" value="Genomic_DNA"/>
</dbReference>